<comment type="subunit">
    <text evidence="3">Component of the ER membrane protein complex (EMC).</text>
</comment>
<comment type="subcellular location">
    <subcellularLocation>
        <location evidence="1">Endoplasmic reticulum membrane</location>
        <topology evidence="1">Single-pass type I membrane protein</topology>
    </subcellularLocation>
</comment>
<name>A0ABR2WUA6_9FUNG</name>
<dbReference type="PANTHER" id="PTHR21573">
    <property type="entry name" value="ER MEMBRANE PROTEIN COMPLEX SUBUNIT 1"/>
    <property type="match status" value="1"/>
</dbReference>
<feature type="domain" description="EMC1 first beta-propeller" evidence="14">
    <location>
        <begin position="30"/>
        <end position="431"/>
    </location>
</feature>
<evidence type="ECO:0000256" key="10">
    <source>
        <dbReference type="ARBA" id="ARBA00023180"/>
    </source>
</evidence>
<evidence type="ECO:0000313" key="15">
    <source>
        <dbReference type="EMBL" id="KAK9765069.1"/>
    </source>
</evidence>
<keyword evidence="6 12" id="KW-0732">Signal</keyword>
<dbReference type="Pfam" id="PF25293">
    <property type="entry name" value="Beta-prop_EMC1_N"/>
    <property type="match status" value="1"/>
</dbReference>
<comment type="similarity">
    <text evidence="2">Belongs to the EMC1 family.</text>
</comment>
<dbReference type="Gene3D" id="2.130.10.10">
    <property type="entry name" value="YVTN repeat-like/Quinoprotein amine dehydrogenase"/>
    <property type="match status" value="1"/>
</dbReference>
<evidence type="ECO:0000256" key="7">
    <source>
        <dbReference type="ARBA" id="ARBA00022824"/>
    </source>
</evidence>
<gene>
    <name evidence="15" type="ORF">K7432_006895</name>
</gene>
<keyword evidence="16" id="KW-1185">Reference proteome</keyword>
<evidence type="ECO:0000256" key="9">
    <source>
        <dbReference type="ARBA" id="ARBA00023136"/>
    </source>
</evidence>
<keyword evidence="8 11" id="KW-1133">Transmembrane helix</keyword>
<keyword evidence="5 11" id="KW-0812">Transmembrane</keyword>
<reference evidence="15 16" key="1">
    <citation type="submission" date="2023-04" db="EMBL/GenBank/DDBJ databases">
        <title>Genome of Basidiobolus ranarum AG-B5.</title>
        <authorList>
            <person name="Stajich J.E."/>
            <person name="Carter-House D."/>
            <person name="Gryganskyi A."/>
        </authorList>
    </citation>
    <scope>NUCLEOTIDE SEQUENCE [LARGE SCALE GENOMIC DNA]</scope>
    <source>
        <strain evidence="15 16">AG-B5</strain>
    </source>
</reference>
<evidence type="ECO:0000256" key="8">
    <source>
        <dbReference type="ARBA" id="ARBA00022989"/>
    </source>
</evidence>
<evidence type="ECO:0000259" key="14">
    <source>
        <dbReference type="Pfam" id="PF25293"/>
    </source>
</evidence>
<sequence length="1001" mass="111706">MRLYSSLRTNSSLFFITVLLALLAWVPTQALFEDQINLVDWHKKNIGTPKVSGFYTVNNTRTFITATTKNVLSSINPENGELAWRQVFQVKDTIHTMKVHNENILTLSGQTTIVARLWSAETGHNIWEQVLPTNTEQPLKNKKVFDAIFNDDQIIASIHGKTIFKLQVATGSILWNWEDQSNHVFFKIAHDAQNVHLVGRNTASREDKNLYVLQLDNAGKQVASYKVECNAKNINDLILVGGAKKPAYIIWKSNQGDSLWAHKLGSESVTSEIAAETILPPAETTTNVFIDLRLVSLNLKARTEFVLQFSQKEAGIFRVSDNGEAVTIALAHNFEPSWNTMFTSVEISPSEAYIGVVATHEDLNTIEGTIVDLDQDVVVDSFKLKHDYSISGAIKHTFIDFYGKNLQLLTVDAGDSITLFNKKEQVWVRDEALAYASAAEFLDLPEHQLLDVGKGNLQDPEALESANPVSRYFRRIGAHLSKLVSIATDPVSFITSLTSREPVVQDHTLLYRDTFGMRKLALFATESGKVIALDTNNKGQLIWSRFFGDHHRVTFKHLYIVRPSVVKLPPVVIVVGETLDSQLQKVTVLYRLNALTGEDLQSELQFNPAEVTFPFIPKKIIKLPLEDPVEKCSILALVDSNDRFHLYPEQAEVFAEFASSFYFTLGDVVGSDKIEGFQVVSNPISSVLDIQQQWVINFPKGETVVAVGEKPSYEKVASLGRVLGNRSVLYKYLNPHVVPVVTFGVKENVPVISMYLIDRVKGTILHHAVHIGGIASVAHPVHIVHCENWVVYHFWSDGDLVDGKEKGYVSVVHELFESQEEDERVDSKEFSSFDAQRPFVMSQSFIFPEAVTAVGVTTTRNGITSREVLFALASGQIYGVPKKILDPRRPVGGLSEADKEEMLIQYDPNVPFDGRFSLSYYLPVSGIQNIITSPSNLESTSLVLAYGLDTFFTREAPSKTFDILNEDFSKGMLLTTMAGLIAAVMIIGPIVRKKKLNALWG</sequence>
<feature type="transmembrane region" description="Helical" evidence="11">
    <location>
        <begin position="971"/>
        <end position="991"/>
    </location>
</feature>
<keyword evidence="9 11" id="KW-0472">Membrane</keyword>
<evidence type="ECO:0000256" key="4">
    <source>
        <dbReference type="ARBA" id="ARBA00020824"/>
    </source>
</evidence>
<evidence type="ECO:0000256" key="11">
    <source>
        <dbReference type="SAM" id="Phobius"/>
    </source>
</evidence>
<accession>A0ABR2WUA6</accession>
<dbReference type="InterPro" id="IPR026895">
    <property type="entry name" value="EMC1"/>
</dbReference>
<dbReference type="Pfam" id="PF07774">
    <property type="entry name" value="EMC1_C"/>
    <property type="match status" value="1"/>
</dbReference>
<organism evidence="15 16">
    <name type="scientific">Basidiobolus ranarum</name>
    <dbReference type="NCBI Taxonomy" id="34480"/>
    <lineage>
        <taxon>Eukaryota</taxon>
        <taxon>Fungi</taxon>
        <taxon>Fungi incertae sedis</taxon>
        <taxon>Zoopagomycota</taxon>
        <taxon>Entomophthoromycotina</taxon>
        <taxon>Basidiobolomycetes</taxon>
        <taxon>Basidiobolales</taxon>
        <taxon>Basidiobolaceae</taxon>
        <taxon>Basidiobolus</taxon>
    </lineage>
</organism>
<evidence type="ECO:0000256" key="5">
    <source>
        <dbReference type="ARBA" id="ARBA00022692"/>
    </source>
</evidence>
<dbReference type="EMBL" id="JASJQH010000321">
    <property type="protein sequence ID" value="KAK9765069.1"/>
    <property type="molecule type" value="Genomic_DNA"/>
</dbReference>
<feature type="signal peptide" evidence="12">
    <location>
        <begin position="1"/>
        <end position="30"/>
    </location>
</feature>
<comment type="caution">
    <text evidence="15">The sequence shown here is derived from an EMBL/GenBank/DDBJ whole genome shotgun (WGS) entry which is preliminary data.</text>
</comment>
<evidence type="ECO:0000313" key="16">
    <source>
        <dbReference type="Proteomes" id="UP001479436"/>
    </source>
</evidence>
<evidence type="ECO:0000256" key="6">
    <source>
        <dbReference type="ARBA" id="ARBA00022729"/>
    </source>
</evidence>
<evidence type="ECO:0000259" key="13">
    <source>
        <dbReference type="Pfam" id="PF07774"/>
    </source>
</evidence>
<dbReference type="PANTHER" id="PTHR21573:SF0">
    <property type="entry name" value="ER MEMBRANE PROTEIN COMPLEX SUBUNIT 1"/>
    <property type="match status" value="1"/>
</dbReference>
<dbReference type="InterPro" id="IPR011047">
    <property type="entry name" value="Quinoprotein_ADH-like_sf"/>
</dbReference>
<dbReference type="SUPFAM" id="SSF50998">
    <property type="entry name" value="Quinoprotein alcohol dehydrogenase-like"/>
    <property type="match status" value="1"/>
</dbReference>
<dbReference type="Proteomes" id="UP001479436">
    <property type="component" value="Unassembled WGS sequence"/>
</dbReference>
<evidence type="ECO:0000256" key="3">
    <source>
        <dbReference type="ARBA" id="ARBA00011276"/>
    </source>
</evidence>
<evidence type="ECO:0000256" key="1">
    <source>
        <dbReference type="ARBA" id="ARBA00004115"/>
    </source>
</evidence>
<proteinExistence type="inferred from homology"/>
<feature type="chain" id="PRO_5045319939" description="ER membrane protein complex subunit 1" evidence="12">
    <location>
        <begin position="31"/>
        <end position="1001"/>
    </location>
</feature>
<dbReference type="InterPro" id="IPR011678">
    <property type="entry name" value="EMC1_C"/>
</dbReference>
<feature type="domain" description="ER membrane protein complex subunit 1 C-terminal" evidence="13">
    <location>
        <begin position="786"/>
        <end position="1000"/>
    </location>
</feature>
<evidence type="ECO:0000256" key="12">
    <source>
        <dbReference type="SAM" id="SignalP"/>
    </source>
</evidence>
<keyword evidence="10" id="KW-0325">Glycoprotein</keyword>
<keyword evidence="7" id="KW-0256">Endoplasmic reticulum</keyword>
<protein>
    <recommendedName>
        <fullName evidence="4">ER membrane protein complex subunit 1</fullName>
    </recommendedName>
</protein>
<dbReference type="InterPro" id="IPR015943">
    <property type="entry name" value="WD40/YVTN_repeat-like_dom_sf"/>
</dbReference>
<dbReference type="InterPro" id="IPR058545">
    <property type="entry name" value="Beta-prop_EMC1_1st"/>
</dbReference>
<evidence type="ECO:0000256" key="2">
    <source>
        <dbReference type="ARBA" id="ARBA00007904"/>
    </source>
</evidence>